<feature type="transmembrane region" description="Helical" evidence="1">
    <location>
        <begin position="73"/>
        <end position="94"/>
    </location>
</feature>
<keyword evidence="1" id="KW-0812">Transmembrane</keyword>
<gene>
    <name evidence="2" type="ORF">S03H2_26219</name>
</gene>
<keyword evidence="1" id="KW-0472">Membrane</keyword>
<dbReference type="EMBL" id="BARU01015111">
    <property type="protein sequence ID" value="GAH40359.1"/>
    <property type="molecule type" value="Genomic_DNA"/>
</dbReference>
<organism evidence="2">
    <name type="scientific">marine sediment metagenome</name>
    <dbReference type="NCBI Taxonomy" id="412755"/>
    <lineage>
        <taxon>unclassified sequences</taxon>
        <taxon>metagenomes</taxon>
        <taxon>ecological metagenomes</taxon>
    </lineage>
</organism>
<name>X1GFG7_9ZZZZ</name>
<keyword evidence="1" id="KW-1133">Transmembrane helix</keyword>
<reference evidence="2" key="1">
    <citation type="journal article" date="2014" name="Front. Microbiol.">
        <title>High frequency of phylogenetically diverse reductive dehalogenase-homologous genes in deep subseafloor sedimentary metagenomes.</title>
        <authorList>
            <person name="Kawai M."/>
            <person name="Futagami T."/>
            <person name="Toyoda A."/>
            <person name="Takaki Y."/>
            <person name="Nishi S."/>
            <person name="Hori S."/>
            <person name="Arai W."/>
            <person name="Tsubouchi T."/>
            <person name="Morono Y."/>
            <person name="Uchiyama I."/>
            <person name="Ito T."/>
            <person name="Fujiyama A."/>
            <person name="Inagaki F."/>
            <person name="Takami H."/>
        </authorList>
    </citation>
    <scope>NUCLEOTIDE SEQUENCE</scope>
    <source>
        <strain evidence="2">Expedition CK06-06</strain>
    </source>
</reference>
<comment type="caution">
    <text evidence="2">The sequence shown here is derived from an EMBL/GenBank/DDBJ whole genome shotgun (WGS) entry which is preliminary data.</text>
</comment>
<feature type="transmembrane region" description="Helical" evidence="1">
    <location>
        <begin position="48"/>
        <end position="67"/>
    </location>
</feature>
<sequence length="99" mass="10999">PSFVVKVLLGKEYIPAVPLIGTFGLAMFFFVLANILSIYQLSVNELKFLKTLVTATILEIALVTVFHTTLAQVILILLGIALFLFVVNIWYVFLRKAPG</sequence>
<feature type="non-terminal residue" evidence="2">
    <location>
        <position position="1"/>
    </location>
</feature>
<evidence type="ECO:0000256" key="1">
    <source>
        <dbReference type="SAM" id="Phobius"/>
    </source>
</evidence>
<protein>
    <submittedName>
        <fullName evidence="2">Uncharacterized protein</fullName>
    </submittedName>
</protein>
<accession>X1GFG7</accession>
<dbReference type="AlphaFoldDB" id="X1GFG7"/>
<evidence type="ECO:0000313" key="2">
    <source>
        <dbReference type="EMBL" id="GAH40359.1"/>
    </source>
</evidence>
<feature type="transmembrane region" description="Helical" evidence="1">
    <location>
        <begin position="13"/>
        <end position="36"/>
    </location>
</feature>
<proteinExistence type="predicted"/>